<feature type="transmembrane region" description="Helical" evidence="7">
    <location>
        <begin position="178"/>
        <end position="201"/>
    </location>
</feature>
<gene>
    <name evidence="9" type="ORF">LZ518_08140</name>
</gene>
<dbReference type="InterPro" id="IPR011701">
    <property type="entry name" value="MFS"/>
</dbReference>
<keyword evidence="5 7" id="KW-1133">Transmembrane helix</keyword>
<feature type="transmembrane region" description="Helical" evidence="7">
    <location>
        <begin position="397"/>
        <end position="419"/>
    </location>
</feature>
<keyword evidence="2" id="KW-0813">Transport</keyword>
<dbReference type="InterPro" id="IPR005279">
    <property type="entry name" value="Dipep/tripep_permease"/>
</dbReference>
<evidence type="ECO:0000256" key="2">
    <source>
        <dbReference type="ARBA" id="ARBA00022448"/>
    </source>
</evidence>
<keyword evidence="10" id="KW-1185">Reference proteome</keyword>
<dbReference type="NCBIfam" id="TIGR00924">
    <property type="entry name" value="yjdL_sub1_fam"/>
    <property type="match status" value="1"/>
</dbReference>
<evidence type="ECO:0000256" key="1">
    <source>
        <dbReference type="ARBA" id="ARBA00004651"/>
    </source>
</evidence>
<feature type="transmembrane region" description="Helical" evidence="7">
    <location>
        <begin position="78"/>
        <end position="101"/>
    </location>
</feature>
<feature type="transmembrane region" description="Helical" evidence="7">
    <location>
        <begin position="140"/>
        <end position="158"/>
    </location>
</feature>
<dbReference type="InterPro" id="IPR050171">
    <property type="entry name" value="MFS_Transporters"/>
</dbReference>
<reference evidence="9" key="1">
    <citation type="submission" date="2022-05" db="EMBL/GenBank/DDBJ databases">
        <authorList>
            <person name="Jo J.-H."/>
            <person name="Im W.-T."/>
        </authorList>
    </citation>
    <scope>NUCLEOTIDE SEQUENCE</scope>
    <source>
        <strain evidence="9">RB56-2</strain>
    </source>
</reference>
<evidence type="ECO:0000313" key="10">
    <source>
        <dbReference type="Proteomes" id="UP001165383"/>
    </source>
</evidence>
<feature type="transmembrane region" description="Helical" evidence="7">
    <location>
        <begin position="297"/>
        <end position="317"/>
    </location>
</feature>
<feature type="transmembrane region" description="Helical" evidence="7">
    <location>
        <begin position="329"/>
        <end position="353"/>
    </location>
</feature>
<dbReference type="CDD" id="cd17346">
    <property type="entry name" value="MFS_DtpA_like"/>
    <property type="match status" value="1"/>
</dbReference>
<dbReference type="InterPro" id="IPR020846">
    <property type="entry name" value="MFS_dom"/>
</dbReference>
<dbReference type="PROSITE" id="PS50850">
    <property type="entry name" value="MFS"/>
    <property type="match status" value="1"/>
</dbReference>
<feature type="transmembrane region" description="Helical" evidence="7">
    <location>
        <begin position="425"/>
        <end position="445"/>
    </location>
</feature>
<sequence>MAASTAAASLPQSDRPDSSFLGHPKGLAYLAFTEAWERFSYYGMISLLVLYMVNQLLLPGHIEHIVGFQGFRAAMERLFGPLSTQALASQLFGLYAGFVYFTPVIGGWIGDRWIGQRNAVVAGALSMSGGHVAMAFDESFLLALLLLIVGSGLLKGNISAQVGGLYAANDEARRTRAFAIFSTGINFGAVLGPLFCGFLGARYGWHIGFGAAALLMLGALATYLRGFRHLPAKVAQRGLQSGPASAEDRRIVVALLVVMAVTVLAQIAYYQLANVHPVWLQDHANLDAFGFQIPIPWFYSIDPLVSILCVPVLFALWNRQARVGREPTLLTKIAIGSSICGAANLVLVAAIILSPGRVLWVWPVLYCTIQGVGFMYFWPSLLALVSKAAPPKINATMMGVSFLTLFVGNNLIGRLGAFYEQMTPSAFWTMHAAIGVTGGILIMMFRGKLERSLALPPAG</sequence>
<evidence type="ECO:0000256" key="6">
    <source>
        <dbReference type="ARBA" id="ARBA00023136"/>
    </source>
</evidence>
<evidence type="ECO:0000256" key="3">
    <source>
        <dbReference type="ARBA" id="ARBA00022475"/>
    </source>
</evidence>
<evidence type="ECO:0000259" key="8">
    <source>
        <dbReference type="PROSITE" id="PS50850"/>
    </source>
</evidence>
<keyword evidence="4 7" id="KW-0812">Transmembrane</keyword>
<protein>
    <submittedName>
        <fullName evidence="9">Peptide MFS transporter</fullName>
    </submittedName>
</protein>
<dbReference type="PANTHER" id="PTHR23517:SF15">
    <property type="entry name" value="PROTON-DEPENDENT OLIGOPEPTIDE FAMILY TRANSPORT PROTEIN"/>
    <property type="match status" value="1"/>
</dbReference>
<accession>A0ABT0S9P6</accession>
<dbReference type="PANTHER" id="PTHR23517">
    <property type="entry name" value="RESISTANCE PROTEIN MDTM, PUTATIVE-RELATED-RELATED"/>
    <property type="match status" value="1"/>
</dbReference>
<name>A0ABT0S9P6_9SPHN</name>
<feature type="transmembrane region" description="Helical" evidence="7">
    <location>
        <begin position="251"/>
        <end position="272"/>
    </location>
</feature>
<comment type="subcellular location">
    <subcellularLocation>
        <location evidence="1">Cell membrane</location>
        <topology evidence="1">Multi-pass membrane protein</topology>
    </subcellularLocation>
</comment>
<feature type="transmembrane region" description="Helical" evidence="7">
    <location>
        <begin position="39"/>
        <end position="58"/>
    </location>
</feature>
<keyword evidence="6 7" id="KW-0472">Membrane</keyword>
<organism evidence="9 10">
    <name type="scientific">Sphingomonas brevis</name>
    <dbReference type="NCBI Taxonomy" id="2908206"/>
    <lineage>
        <taxon>Bacteria</taxon>
        <taxon>Pseudomonadati</taxon>
        <taxon>Pseudomonadota</taxon>
        <taxon>Alphaproteobacteria</taxon>
        <taxon>Sphingomonadales</taxon>
        <taxon>Sphingomonadaceae</taxon>
        <taxon>Sphingomonas</taxon>
    </lineage>
</organism>
<feature type="domain" description="Major facilitator superfamily (MFS) profile" evidence="8">
    <location>
        <begin position="48"/>
        <end position="450"/>
    </location>
</feature>
<evidence type="ECO:0000256" key="5">
    <source>
        <dbReference type="ARBA" id="ARBA00022989"/>
    </source>
</evidence>
<evidence type="ECO:0000256" key="7">
    <source>
        <dbReference type="SAM" id="Phobius"/>
    </source>
</evidence>
<evidence type="ECO:0000256" key="4">
    <source>
        <dbReference type="ARBA" id="ARBA00022692"/>
    </source>
</evidence>
<dbReference type="Pfam" id="PF07690">
    <property type="entry name" value="MFS_1"/>
    <property type="match status" value="1"/>
</dbReference>
<proteinExistence type="predicted"/>
<dbReference type="InterPro" id="IPR036259">
    <property type="entry name" value="MFS_trans_sf"/>
</dbReference>
<dbReference type="SUPFAM" id="SSF103473">
    <property type="entry name" value="MFS general substrate transporter"/>
    <property type="match status" value="1"/>
</dbReference>
<dbReference type="EMBL" id="JAMGBB010000001">
    <property type="protein sequence ID" value="MCL6741098.1"/>
    <property type="molecule type" value="Genomic_DNA"/>
</dbReference>
<evidence type="ECO:0000313" key="9">
    <source>
        <dbReference type="EMBL" id="MCL6741098.1"/>
    </source>
</evidence>
<dbReference type="RefSeq" id="WP_249915502.1">
    <property type="nucleotide sequence ID" value="NZ_JAMGBB010000001.1"/>
</dbReference>
<dbReference type="Proteomes" id="UP001165383">
    <property type="component" value="Unassembled WGS sequence"/>
</dbReference>
<feature type="transmembrane region" description="Helical" evidence="7">
    <location>
        <begin position="359"/>
        <end position="385"/>
    </location>
</feature>
<dbReference type="Gene3D" id="1.20.1250.20">
    <property type="entry name" value="MFS general substrate transporter like domains"/>
    <property type="match status" value="2"/>
</dbReference>
<feature type="transmembrane region" description="Helical" evidence="7">
    <location>
        <begin position="207"/>
        <end position="227"/>
    </location>
</feature>
<comment type="caution">
    <text evidence="9">The sequence shown here is derived from an EMBL/GenBank/DDBJ whole genome shotgun (WGS) entry which is preliminary data.</text>
</comment>
<keyword evidence="3" id="KW-1003">Cell membrane</keyword>